<gene>
    <name evidence="1" type="ORF">NKI27_09870</name>
</gene>
<dbReference type="RefSeq" id="WP_265045897.1">
    <property type="nucleotide sequence ID" value="NZ_CP100390.1"/>
</dbReference>
<keyword evidence="2" id="KW-1185">Reference proteome</keyword>
<evidence type="ECO:0000313" key="1">
    <source>
        <dbReference type="EMBL" id="UZE94402.1"/>
    </source>
</evidence>
<name>A0ABY6MX83_9ALTE</name>
<proteinExistence type="predicted"/>
<sequence>MKTNIDNILNVLAEESRQLEIVADSIADEFWGANKEHRSETNKWDRGSIGVRVRRLNRWLHVCWFKNKFYKREGVIKVFSEDLPRNKEVMRYRIGTLPSPTGWEKKAFTEAERQFESIRKAQVKLKEIDALMMSYLKDVKDFAGEKEMARVAKSIKEKNAAWAKTEIVPIRDTVKE</sequence>
<reference evidence="1" key="1">
    <citation type="submission" date="2022-06" db="EMBL/GenBank/DDBJ databases">
        <title>Alkalimarinus sp. nov., isolated from gut of a Alitta virens.</title>
        <authorList>
            <person name="Yang A.I."/>
            <person name="Shin N.-R."/>
        </authorList>
    </citation>
    <scope>NUCLEOTIDE SEQUENCE</scope>
    <source>
        <strain evidence="1">A2M4</strain>
    </source>
</reference>
<accession>A0ABY6MX83</accession>
<dbReference type="Proteomes" id="UP001163739">
    <property type="component" value="Chromosome"/>
</dbReference>
<dbReference type="Pfam" id="PF19456">
    <property type="entry name" value="MobI"/>
    <property type="match status" value="1"/>
</dbReference>
<dbReference type="InterPro" id="IPR045809">
    <property type="entry name" value="MobI"/>
</dbReference>
<protein>
    <submittedName>
        <fullName evidence="1">Uncharacterized protein</fullName>
    </submittedName>
</protein>
<organism evidence="1 2">
    <name type="scientific">Alkalimarinus alittae</name>
    <dbReference type="NCBI Taxonomy" id="2961619"/>
    <lineage>
        <taxon>Bacteria</taxon>
        <taxon>Pseudomonadati</taxon>
        <taxon>Pseudomonadota</taxon>
        <taxon>Gammaproteobacteria</taxon>
        <taxon>Alteromonadales</taxon>
        <taxon>Alteromonadaceae</taxon>
        <taxon>Alkalimarinus</taxon>
    </lineage>
</organism>
<evidence type="ECO:0000313" key="2">
    <source>
        <dbReference type="Proteomes" id="UP001163739"/>
    </source>
</evidence>
<dbReference type="EMBL" id="CP100390">
    <property type="protein sequence ID" value="UZE94402.1"/>
    <property type="molecule type" value="Genomic_DNA"/>
</dbReference>